<dbReference type="GO" id="GO:0016020">
    <property type="term" value="C:membrane"/>
    <property type="evidence" value="ECO:0007669"/>
    <property type="project" value="TreeGrafter"/>
</dbReference>
<feature type="domain" description="AMP-dependent synthetase/ligase" evidence="4">
    <location>
        <begin position="10"/>
        <end position="203"/>
    </location>
</feature>
<dbReference type="EMBL" id="UOEU01000887">
    <property type="protein sequence ID" value="VAW42077.1"/>
    <property type="molecule type" value="Genomic_DNA"/>
</dbReference>
<reference evidence="5" key="1">
    <citation type="submission" date="2018-06" db="EMBL/GenBank/DDBJ databases">
        <authorList>
            <person name="Zhirakovskaya E."/>
        </authorList>
    </citation>
    <scope>NUCLEOTIDE SEQUENCE</scope>
</reference>
<dbReference type="GO" id="GO:0005783">
    <property type="term" value="C:endoplasmic reticulum"/>
    <property type="evidence" value="ECO:0007669"/>
    <property type="project" value="TreeGrafter"/>
</dbReference>
<dbReference type="EC" id="6.2.1.3" evidence="5"/>
<evidence type="ECO:0000256" key="3">
    <source>
        <dbReference type="ARBA" id="ARBA00023098"/>
    </source>
</evidence>
<dbReference type="PANTHER" id="PTHR43272">
    <property type="entry name" value="LONG-CHAIN-FATTY-ACID--COA LIGASE"/>
    <property type="match status" value="1"/>
</dbReference>
<dbReference type="InterPro" id="IPR020845">
    <property type="entry name" value="AMP-binding_CS"/>
</dbReference>
<dbReference type="PANTHER" id="PTHR43272:SF32">
    <property type="entry name" value="AMP-DEPENDENT SYNTHETASE_LIGASE DOMAIN-CONTAINING PROTEIN"/>
    <property type="match status" value="1"/>
</dbReference>
<proteinExistence type="predicted"/>
<dbReference type="Gene3D" id="3.40.50.12780">
    <property type="entry name" value="N-terminal domain of ligase-like"/>
    <property type="match status" value="1"/>
</dbReference>
<name>A0A3B0VUC6_9ZZZZ</name>
<dbReference type="GO" id="GO:0004467">
    <property type="term" value="F:long-chain fatty acid-CoA ligase activity"/>
    <property type="evidence" value="ECO:0007669"/>
    <property type="project" value="UniProtKB-EC"/>
</dbReference>
<dbReference type="InterPro" id="IPR020459">
    <property type="entry name" value="AMP-binding"/>
</dbReference>
<evidence type="ECO:0000259" key="4">
    <source>
        <dbReference type="Pfam" id="PF00501"/>
    </source>
</evidence>
<dbReference type="InterPro" id="IPR042099">
    <property type="entry name" value="ANL_N_sf"/>
</dbReference>
<keyword evidence="1 5" id="KW-0436">Ligase</keyword>
<feature type="non-terminal residue" evidence="5">
    <location>
        <position position="206"/>
    </location>
</feature>
<dbReference type="PRINTS" id="PR00154">
    <property type="entry name" value="AMPBINDING"/>
</dbReference>
<dbReference type="PROSITE" id="PS00455">
    <property type="entry name" value="AMP_BINDING"/>
    <property type="match status" value="1"/>
</dbReference>
<evidence type="ECO:0000256" key="2">
    <source>
        <dbReference type="ARBA" id="ARBA00022832"/>
    </source>
</evidence>
<accession>A0A3B0VUC6</accession>
<dbReference type="AlphaFoldDB" id="A0A3B0VUC6"/>
<dbReference type="Pfam" id="PF00501">
    <property type="entry name" value="AMP-binding"/>
    <property type="match status" value="1"/>
</dbReference>
<evidence type="ECO:0000256" key="1">
    <source>
        <dbReference type="ARBA" id="ARBA00022598"/>
    </source>
</evidence>
<protein>
    <submittedName>
        <fullName evidence="5">Long-chain-fatty-acid--CoA ligase</fullName>
        <ecNumber evidence="5">6.2.1.3</ecNumber>
    </submittedName>
</protein>
<evidence type="ECO:0000313" key="5">
    <source>
        <dbReference type="EMBL" id="VAW42077.1"/>
    </source>
</evidence>
<keyword evidence="3" id="KW-0443">Lipid metabolism</keyword>
<gene>
    <name evidence="5" type="ORF">MNBD_CHLOROFLEXI01-5113</name>
</gene>
<dbReference type="InterPro" id="IPR000873">
    <property type="entry name" value="AMP-dep_synth/lig_dom"/>
</dbReference>
<dbReference type="SUPFAM" id="SSF56801">
    <property type="entry name" value="Acetyl-CoA synthetase-like"/>
    <property type="match status" value="1"/>
</dbReference>
<sequence>MTDTILHRLHENGRKRPNAPAYYEKIGTAWVPTSWKEFTDQVRQAARALVALGVQPGQNTTILGFNRSEWVIFDLASMMVGGAPAGIYTTNSPHECKYVVENSESSVILVENQNQWDKMNQVRDDIPTLKHIVLMNGTEIDDEMTLGWEAFMAKGDKTDESIIDERMNSLEPEQLATLIYTSGTTGPPKGVMLSHKNLAVTAAHSQ</sequence>
<keyword evidence="2" id="KW-0276">Fatty acid metabolism</keyword>
<organism evidence="5">
    <name type="scientific">hydrothermal vent metagenome</name>
    <dbReference type="NCBI Taxonomy" id="652676"/>
    <lineage>
        <taxon>unclassified sequences</taxon>
        <taxon>metagenomes</taxon>
        <taxon>ecological metagenomes</taxon>
    </lineage>
</organism>